<protein>
    <submittedName>
        <fullName evidence="5">LysR family transcriptional regulator</fullName>
    </submittedName>
</protein>
<keyword evidence="4" id="KW-0804">Transcription</keyword>
<dbReference type="InterPro" id="IPR036388">
    <property type="entry name" value="WH-like_DNA-bd_sf"/>
</dbReference>
<dbReference type="PANTHER" id="PTHR30126:SF64">
    <property type="entry name" value="HTH-TYPE TRANSCRIPTIONAL REGULATOR CITR"/>
    <property type="match status" value="1"/>
</dbReference>
<evidence type="ECO:0000256" key="4">
    <source>
        <dbReference type="ARBA" id="ARBA00023163"/>
    </source>
</evidence>
<dbReference type="AlphaFoldDB" id="A0A3G9J0E1"/>
<dbReference type="KEGG" id="pbk:Back11_60020"/>
<dbReference type="InterPro" id="IPR005119">
    <property type="entry name" value="LysR_subst-bd"/>
</dbReference>
<keyword evidence="3" id="KW-0238">DNA-binding</keyword>
<dbReference type="Proteomes" id="UP000275368">
    <property type="component" value="Chromosome"/>
</dbReference>
<reference evidence="5 6" key="1">
    <citation type="submission" date="2018-11" db="EMBL/GenBank/DDBJ databases">
        <title>Complete genome sequence of Paenibacillus baekrokdamisoli strain KCTC 33723.</title>
        <authorList>
            <person name="Kang S.W."/>
            <person name="Lee K.C."/>
            <person name="Kim K.K."/>
            <person name="Kim J.S."/>
            <person name="Kim D.S."/>
            <person name="Ko S.H."/>
            <person name="Yang S.H."/>
            <person name="Lee J.S."/>
        </authorList>
    </citation>
    <scope>NUCLEOTIDE SEQUENCE [LARGE SCALE GENOMIC DNA]</scope>
    <source>
        <strain evidence="5 6">KCTC 33723</strain>
    </source>
</reference>
<dbReference type="Gene3D" id="3.40.190.290">
    <property type="match status" value="1"/>
</dbReference>
<name>A0A3G9J0E1_9BACL</name>
<keyword evidence="2" id="KW-0805">Transcription regulation</keyword>
<dbReference type="GO" id="GO:0000976">
    <property type="term" value="F:transcription cis-regulatory region binding"/>
    <property type="evidence" value="ECO:0007669"/>
    <property type="project" value="TreeGrafter"/>
</dbReference>
<evidence type="ECO:0000313" key="5">
    <source>
        <dbReference type="EMBL" id="BBH24657.1"/>
    </source>
</evidence>
<dbReference type="Pfam" id="PF00126">
    <property type="entry name" value="HTH_1"/>
    <property type="match status" value="1"/>
</dbReference>
<evidence type="ECO:0000256" key="2">
    <source>
        <dbReference type="ARBA" id="ARBA00023015"/>
    </source>
</evidence>
<dbReference type="SUPFAM" id="SSF53850">
    <property type="entry name" value="Periplasmic binding protein-like II"/>
    <property type="match status" value="1"/>
</dbReference>
<dbReference type="Pfam" id="PF03466">
    <property type="entry name" value="LysR_substrate"/>
    <property type="match status" value="1"/>
</dbReference>
<gene>
    <name evidence="5" type="ORF">Back11_60020</name>
</gene>
<dbReference type="PROSITE" id="PS50931">
    <property type="entry name" value="HTH_LYSR"/>
    <property type="match status" value="1"/>
</dbReference>
<evidence type="ECO:0000313" key="6">
    <source>
        <dbReference type="Proteomes" id="UP000275368"/>
    </source>
</evidence>
<dbReference type="GO" id="GO:0003700">
    <property type="term" value="F:DNA-binding transcription factor activity"/>
    <property type="evidence" value="ECO:0007669"/>
    <property type="project" value="InterPro"/>
</dbReference>
<dbReference type="SUPFAM" id="SSF46785">
    <property type="entry name" value="Winged helix' DNA-binding domain"/>
    <property type="match status" value="1"/>
</dbReference>
<proteinExistence type="inferred from homology"/>
<accession>A0A3G9J0E1</accession>
<organism evidence="5 6">
    <name type="scientific">Paenibacillus baekrokdamisoli</name>
    <dbReference type="NCBI Taxonomy" id="1712516"/>
    <lineage>
        <taxon>Bacteria</taxon>
        <taxon>Bacillati</taxon>
        <taxon>Bacillota</taxon>
        <taxon>Bacilli</taxon>
        <taxon>Bacillales</taxon>
        <taxon>Paenibacillaceae</taxon>
        <taxon>Paenibacillus</taxon>
    </lineage>
</organism>
<dbReference type="PANTHER" id="PTHR30126">
    <property type="entry name" value="HTH-TYPE TRANSCRIPTIONAL REGULATOR"/>
    <property type="match status" value="1"/>
</dbReference>
<sequence>MFYIIQNLEWYRIFHQTAKSKNLTKAAEELYITQPSVSYAIKQLENALAMKLFYRLSKGVELTEEGRVLFDYVDQSLTLLGAGEAKMQALKRLDGGEIRIGASDSLIKHLLIPQLDAFHAQYPEVRIQLSHGKTPDIVQRLRDGQIDCGIVHLPIVTDPQLEVKSMMTIQDTFLVGQAFEELARHPRSAEAIAATPLLLLSAGSSTRRFVEQWFAAQSLTVEADIELGSVDLLVEFARLGYGAAFMTRSFAAEEIEAGTLLEVQTLVPIPSRSIGIVMRRERMLSLAATRFVEMLTSSMAN</sequence>
<dbReference type="InterPro" id="IPR000847">
    <property type="entry name" value="LysR_HTH_N"/>
</dbReference>
<dbReference type="InterPro" id="IPR036390">
    <property type="entry name" value="WH_DNA-bd_sf"/>
</dbReference>
<dbReference type="RefSeq" id="WP_311547361.1">
    <property type="nucleotide sequence ID" value="NZ_AP019308.1"/>
</dbReference>
<evidence type="ECO:0000256" key="1">
    <source>
        <dbReference type="ARBA" id="ARBA00009437"/>
    </source>
</evidence>
<evidence type="ECO:0000256" key="3">
    <source>
        <dbReference type="ARBA" id="ARBA00023125"/>
    </source>
</evidence>
<dbReference type="Gene3D" id="1.10.10.10">
    <property type="entry name" value="Winged helix-like DNA-binding domain superfamily/Winged helix DNA-binding domain"/>
    <property type="match status" value="1"/>
</dbReference>
<dbReference type="CDD" id="cd05466">
    <property type="entry name" value="PBP2_LTTR_substrate"/>
    <property type="match status" value="1"/>
</dbReference>
<keyword evidence="6" id="KW-1185">Reference proteome</keyword>
<dbReference type="EMBL" id="AP019308">
    <property type="protein sequence ID" value="BBH24657.1"/>
    <property type="molecule type" value="Genomic_DNA"/>
</dbReference>
<comment type="similarity">
    <text evidence="1">Belongs to the LysR transcriptional regulatory family.</text>
</comment>
<dbReference type="PRINTS" id="PR00039">
    <property type="entry name" value="HTHLYSR"/>
</dbReference>